<evidence type="ECO:0000313" key="2">
    <source>
        <dbReference type="EMBL" id="GFR65247.1"/>
    </source>
</evidence>
<proteinExistence type="predicted"/>
<feature type="region of interest" description="Disordered" evidence="1">
    <location>
        <begin position="1"/>
        <end position="51"/>
    </location>
</feature>
<name>A0AAV4EW03_9GAST</name>
<organism evidence="2 3">
    <name type="scientific">Elysia marginata</name>
    <dbReference type="NCBI Taxonomy" id="1093978"/>
    <lineage>
        <taxon>Eukaryota</taxon>
        <taxon>Metazoa</taxon>
        <taxon>Spiralia</taxon>
        <taxon>Lophotrochozoa</taxon>
        <taxon>Mollusca</taxon>
        <taxon>Gastropoda</taxon>
        <taxon>Heterobranchia</taxon>
        <taxon>Euthyneura</taxon>
        <taxon>Panpulmonata</taxon>
        <taxon>Sacoglossa</taxon>
        <taxon>Placobranchoidea</taxon>
        <taxon>Plakobranchidae</taxon>
        <taxon>Elysia</taxon>
    </lineage>
</organism>
<accession>A0AAV4EW03</accession>
<dbReference type="AlphaFoldDB" id="A0AAV4EW03"/>
<dbReference type="EMBL" id="BMAT01003938">
    <property type="protein sequence ID" value="GFR65247.1"/>
    <property type="molecule type" value="Genomic_DNA"/>
</dbReference>
<reference evidence="2 3" key="1">
    <citation type="journal article" date="2021" name="Elife">
        <title>Chloroplast acquisition without the gene transfer in kleptoplastic sea slugs, Plakobranchus ocellatus.</title>
        <authorList>
            <person name="Maeda T."/>
            <person name="Takahashi S."/>
            <person name="Yoshida T."/>
            <person name="Shimamura S."/>
            <person name="Takaki Y."/>
            <person name="Nagai Y."/>
            <person name="Toyoda A."/>
            <person name="Suzuki Y."/>
            <person name="Arimoto A."/>
            <person name="Ishii H."/>
            <person name="Satoh N."/>
            <person name="Nishiyama T."/>
            <person name="Hasebe M."/>
            <person name="Maruyama T."/>
            <person name="Minagawa J."/>
            <person name="Obokata J."/>
            <person name="Shigenobu S."/>
        </authorList>
    </citation>
    <scope>NUCLEOTIDE SEQUENCE [LARGE SCALE GENOMIC DNA]</scope>
</reference>
<dbReference type="Proteomes" id="UP000762676">
    <property type="component" value="Unassembled WGS sequence"/>
</dbReference>
<gene>
    <name evidence="2" type="ORF">ElyMa_001942600</name>
</gene>
<sequence length="93" mass="10637">MPTCQDETDWPRKSGSSDSFRFHDYLDPGSDRPTWPKHGKVDGSRGRGRRRTSWITNIAEMTNMRVNAAARAAIEREGWRSMASNLLKEKEPS</sequence>
<evidence type="ECO:0000313" key="3">
    <source>
        <dbReference type="Proteomes" id="UP000762676"/>
    </source>
</evidence>
<protein>
    <submittedName>
        <fullName evidence="2">Uncharacterized protein</fullName>
    </submittedName>
</protein>
<feature type="compositionally biased region" description="Basic and acidic residues" evidence="1">
    <location>
        <begin position="20"/>
        <end position="30"/>
    </location>
</feature>
<keyword evidence="3" id="KW-1185">Reference proteome</keyword>
<evidence type="ECO:0000256" key="1">
    <source>
        <dbReference type="SAM" id="MobiDB-lite"/>
    </source>
</evidence>
<comment type="caution">
    <text evidence="2">The sequence shown here is derived from an EMBL/GenBank/DDBJ whole genome shotgun (WGS) entry which is preliminary data.</text>
</comment>